<keyword evidence="6" id="KW-0239">DNA-directed DNA polymerase</keyword>
<dbReference type="Gene3D" id="1.10.10.1600">
    <property type="entry name" value="Bacterial DNA polymerase III alpha subunit, thumb domain"/>
    <property type="match status" value="1"/>
</dbReference>
<dbReference type="Pfam" id="PF14579">
    <property type="entry name" value="HHH_6"/>
    <property type="match status" value="1"/>
</dbReference>
<dbReference type="GO" id="GO:0003887">
    <property type="term" value="F:DNA-directed DNA polymerase activity"/>
    <property type="evidence" value="ECO:0007669"/>
    <property type="project" value="UniProtKB-KW"/>
</dbReference>
<dbReference type="PANTHER" id="PTHR32294:SF0">
    <property type="entry name" value="DNA POLYMERASE III SUBUNIT ALPHA"/>
    <property type="match status" value="1"/>
</dbReference>
<evidence type="ECO:0000313" key="10">
    <source>
        <dbReference type="Proteomes" id="UP000823750"/>
    </source>
</evidence>
<keyword evidence="5" id="KW-0235">DNA replication</keyword>
<comment type="catalytic activity">
    <reaction evidence="7">
        <text>DNA(n) + a 2'-deoxyribonucleoside 5'-triphosphate = DNA(n+1) + diphosphate</text>
        <dbReference type="Rhea" id="RHEA:22508"/>
        <dbReference type="Rhea" id="RHEA-COMP:17339"/>
        <dbReference type="Rhea" id="RHEA-COMP:17340"/>
        <dbReference type="ChEBI" id="CHEBI:33019"/>
        <dbReference type="ChEBI" id="CHEBI:61560"/>
        <dbReference type="ChEBI" id="CHEBI:173112"/>
        <dbReference type="EC" id="2.7.7.7"/>
    </reaction>
</comment>
<dbReference type="Pfam" id="PF02811">
    <property type="entry name" value="PHP"/>
    <property type="match status" value="1"/>
</dbReference>
<dbReference type="InterPro" id="IPR004013">
    <property type="entry name" value="PHP_dom"/>
</dbReference>
<evidence type="ECO:0000256" key="2">
    <source>
        <dbReference type="ARBA" id="ARBA00019114"/>
    </source>
</evidence>
<evidence type="ECO:0000256" key="6">
    <source>
        <dbReference type="ARBA" id="ARBA00022932"/>
    </source>
</evidence>
<evidence type="ECO:0000256" key="3">
    <source>
        <dbReference type="ARBA" id="ARBA00022679"/>
    </source>
</evidence>
<comment type="caution">
    <text evidence="9">The sequence shown here is derived from an EMBL/GenBank/DDBJ whole genome shotgun (WGS) entry which is preliminary data.</text>
</comment>
<dbReference type="InterPro" id="IPR040982">
    <property type="entry name" value="DNA_pol3_finger"/>
</dbReference>
<dbReference type="Gene3D" id="3.20.20.140">
    <property type="entry name" value="Metal-dependent hydrolases"/>
    <property type="match status" value="1"/>
</dbReference>
<evidence type="ECO:0000313" key="9">
    <source>
        <dbReference type="EMBL" id="MBO8486305.1"/>
    </source>
</evidence>
<feature type="non-terminal residue" evidence="9">
    <location>
        <position position="1116"/>
    </location>
</feature>
<dbReference type="InterPro" id="IPR004805">
    <property type="entry name" value="DnaE2/DnaE/PolC"/>
</dbReference>
<keyword evidence="4 9" id="KW-0548">Nucleotidyltransferase</keyword>
<dbReference type="AlphaFoldDB" id="A0A9D9NRY0"/>
<accession>A0A9D9NRY0</accession>
<dbReference type="CDD" id="cd12113">
    <property type="entry name" value="PHP_PolIIIA_DnaE3"/>
    <property type="match status" value="1"/>
</dbReference>
<dbReference type="Proteomes" id="UP000823750">
    <property type="component" value="Unassembled WGS sequence"/>
</dbReference>
<dbReference type="SMART" id="SM00481">
    <property type="entry name" value="POLIIIAc"/>
    <property type="match status" value="1"/>
</dbReference>
<dbReference type="GO" id="GO:0008408">
    <property type="term" value="F:3'-5' exonuclease activity"/>
    <property type="evidence" value="ECO:0007669"/>
    <property type="project" value="InterPro"/>
</dbReference>
<dbReference type="InterPro" id="IPR011708">
    <property type="entry name" value="DNA_pol3_alpha_NTPase_dom"/>
</dbReference>
<reference evidence="9" key="1">
    <citation type="submission" date="2020-10" db="EMBL/GenBank/DDBJ databases">
        <authorList>
            <person name="Gilroy R."/>
        </authorList>
    </citation>
    <scope>NUCLEOTIDE SEQUENCE</scope>
    <source>
        <strain evidence="9">B2-16538</strain>
    </source>
</reference>
<protein>
    <recommendedName>
        <fullName evidence="2">DNA polymerase III subunit alpha</fullName>
        <ecNumber evidence="1">2.7.7.7</ecNumber>
    </recommendedName>
</protein>
<dbReference type="Pfam" id="PF07733">
    <property type="entry name" value="DNA_pol3_alpha"/>
    <property type="match status" value="1"/>
</dbReference>
<organism evidence="9 10">
    <name type="scientific">Candidatus Cryptobacteroides excrementavium</name>
    <dbReference type="NCBI Taxonomy" id="2840759"/>
    <lineage>
        <taxon>Bacteria</taxon>
        <taxon>Pseudomonadati</taxon>
        <taxon>Bacteroidota</taxon>
        <taxon>Bacteroidia</taxon>
        <taxon>Bacteroidales</taxon>
        <taxon>Candidatus Cryptobacteroides</taxon>
    </lineage>
</organism>
<gene>
    <name evidence="9" type="primary">dnaE</name>
    <name evidence="9" type="ORF">IAB78_07770</name>
</gene>
<evidence type="ECO:0000256" key="4">
    <source>
        <dbReference type="ARBA" id="ARBA00022695"/>
    </source>
</evidence>
<sequence length="1116" mass="127766">MSFVHLHVHTQYSILDGQSSIENLFNRADELGMPGIAITDHGNMYGVKEFFKFAKKHPSVKPIIGCEIYVTRHYDHKLKDKDHKEYYHLILLAKNYNGYKNLMKIVSTGHIEGMYYKPRVSHEVIEKYSKDLICCSACIAGEIPRNIINGDMEAAEKAIEWHRKVFGDDYYLEVQLHRTEVPGQSQEVYERQKIALEGIISLAEKTGVKIVATNDAHFVRKEDGPAHDRLICLTTNAYLSDVNRLRYTQQEYIKSEEEMLALFPDHPEFLANTLEVCDKIERYEIDRGHVLPIFKIEESFLKDVDTYLEKYRDVIDAGRCDKDGNDRGVDFTHSVAYLCHLCYEGARRRYGDLTPEQAERIDFELKTICRMGFPDYFLIVQDFIAAARRNGISVGPGRGSAAGSAVAYCLGITNIDPIRYQLLFERFLNPDRISMPDIDIDFDDDGRYRVFKYVEDTYGKDHISHVITFGTMAAKMAIKDVARVSNMPMDESARLTKMIPDKPFEAEVEKEVELAENEVPGPKEKVTVRQFEKDDPEHPGQKTVVEKRFVTRKVMEEFKPKLSNCVKYIPELRNEYENGSDLTRDVLKYAVKLEGCIRQTGVHACAMIIGRGDLTDYIPISIASDKATGEDVWVSQYEGCFIEDVGMLKMDFLGLRTLSIIKECLENIRKRHGIDIDIEKIPIDDEETYRLYGRGDTTSVFQFESEGMKQWLQKLQPTRFEDLIAMNALYRPGPLDYIPSFVERKQGREKIEYDLPEMEEYLQDTYGVTVYQEQVMLLSQKLAGFTKGQADKLRKAMGKKQLDVLESLHDKFISGGKEHGHPEDILEKIWGDWRKFAQYAFNKSHATCYAWVSYQTGYLKAHYPAEFQAANLSKNLSNMDEIKKIMDDAKKSRIKVLNPDINESDARFTVNKEGNIRFGLGGIKGFGDNIVSAILKEREEHGVFEDIFDFAERMAGTVNRKAYDSLLYSGAFDSFGHSRALYTQPCASGDIFLDALVKYADRYRKDTLDDAGSLFGDAEEIKPQRPEMPGMTVEENTLELLHKEKELVGMYLSSHPLDRYTFEIENFTTCRLNGLSTLIAQCDREKTVKNVNIGGFVTAVQAGTNRFGRPFLRATI</sequence>
<name>A0A9D9NRY0_9BACT</name>
<dbReference type="GO" id="GO:0006260">
    <property type="term" value="P:DNA replication"/>
    <property type="evidence" value="ECO:0007669"/>
    <property type="project" value="UniProtKB-KW"/>
</dbReference>
<dbReference type="PANTHER" id="PTHR32294">
    <property type="entry name" value="DNA POLYMERASE III SUBUNIT ALPHA"/>
    <property type="match status" value="1"/>
</dbReference>
<dbReference type="InterPro" id="IPR029460">
    <property type="entry name" value="DNAPol_HHH"/>
</dbReference>
<dbReference type="InterPro" id="IPR041931">
    <property type="entry name" value="DNA_pol3_alpha_thumb_dom"/>
</dbReference>
<evidence type="ECO:0000256" key="1">
    <source>
        <dbReference type="ARBA" id="ARBA00012417"/>
    </source>
</evidence>
<dbReference type="InterPro" id="IPR016195">
    <property type="entry name" value="Pol/histidinol_Pase-like"/>
</dbReference>
<proteinExistence type="predicted"/>
<dbReference type="EMBL" id="JADILX010000119">
    <property type="protein sequence ID" value="MBO8486305.1"/>
    <property type="molecule type" value="Genomic_DNA"/>
</dbReference>
<dbReference type="EC" id="2.7.7.7" evidence="1"/>
<evidence type="ECO:0000256" key="7">
    <source>
        <dbReference type="ARBA" id="ARBA00049244"/>
    </source>
</evidence>
<feature type="domain" description="Polymerase/histidinol phosphatase N-terminal" evidence="8">
    <location>
        <begin position="4"/>
        <end position="72"/>
    </location>
</feature>
<dbReference type="InterPro" id="IPR003141">
    <property type="entry name" value="Pol/His_phosphatase_N"/>
</dbReference>
<dbReference type="SUPFAM" id="SSF89550">
    <property type="entry name" value="PHP domain-like"/>
    <property type="match status" value="1"/>
</dbReference>
<dbReference type="NCBIfam" id="NF004226">
    <property type="entry name" value="PRK05673.1"/>
    <property type="match status" value="1"/>
</dbReference>
<reference evidence="9" key="2">
    <citation type="journal article" date="2021" name="PeerJ">
        <title>Extensive microbial diversity within the chicken gut microbiome revealed by metagenomics and culture.</title>
        <authorList>
            <person name="Gilroy R."/>
            <person name="Ravi A."/>
            <person name="Getino M."/>
            <person name="Pursley I."/>
            <person name="Horton D.L."/>
            <person name="Alikhan N.F."/>
            <person name="Baker D."/>
            <person name="Gharbi K."/>
            <person name="Hall N."/>
            <person name="Watson M."/>
            <person name="Adriaenssens E.M."/>
            <person name="Foster-Nyarko E."/>
            <person name="Jarju S."/>
            <person name="Secka A."/>
            <person name="Antonio M."/>
            <person name="Oren A."/>
            <person name="Chaudhuri R.R."/>
            <person name="La Ragione R."/>
            <person name="Hildebrand F."/>
            <person name="Pallen M.J."/>
        </authorList>
    </citation>
    <scope>NUCLEOTIDE SEQUENCE</scope>
    <source>
        <strain evidence="9">B2-16538</strain>
    </source>
</reference>
<dbReference type="Gene3D" id="1.10.150.870">
    <property type="match status" value="1"/>
</dbReference>
<dbReference type="NCBIfam" id="TIGR00594">
    <property type="entry name" value="polc"/>
    <property type="match status" value="1"/>
</dbReference>
<evidence type="ECO:0000259" key="8">
    <source>
        <dbReference type="SMART" id="SM00481"/>
    </source>
</evidence>
<dbReference type="Pfam" id="PF17657">
    <property type="entry name" value="DNA_pol3_finger"/>
    <property type="match status" value="1"/>
</dbReference>
<keyword evidence="3 9" id="KW-0808">Transferase</keyword>
<evidence type="ECO:0000256" key="5">
    <source>
        <dbReference type="ARBA" id="ARBA00022705"/>
    </source>
</evidence>